<dbReference type="EMBL" id="JBAMMX010000013">
    <property type="protein sequence ID" value="KAK6929290.1"/>
    <property type="molecule type" value="Genomic_DNA"/>
</dbReference>
<organism evidence="4 5">
    <name type="scientific">Dillenia turbinata</name>
    <dbReference type="NCBI Taxonomy" id="194707"/>
    <lineage>
        <taxon>Eukaryota</taxon>
        <taxon>Viridiplantae</taxon>
        <taxon>Streptophyta</taxon>
        <taxon>Embryophyta</taxon>
        <taxon>Tracheophyta</taxon>
        <taxon>Spermatophyta</taxon>
        <taxon>Magnoliopsida</taxon>
        <taxon>eudicotyledons</taxon>
        <taxon>Gunneridae</taxon>
        <taxon>Pentapetalae</taxon>
        <taxon>Dilleniales</taxon>
        <taxon>Dilleniaceae</taxon>
        <taxon>Dillenia</taxon>
    </lineage>
</organism>
<comment type="caution">
    <text evidence="4">The sequence shown here is derived from an EMBL/GenBank/DDBJ whole genome shotgun (WGS) entry which is preliminary data.</text>
</comment>
<dbReference type="AlphaFoldDB" id="A0AAN8V811"/>
<dbReference type="GO" id="GO:0009922">
    <property type="term" value="F:fatty acid elongase activity"/>
    <property type="evidence" value="ECO:0007669"/>
    <property type="project" value="UniProtKB-EC"/>
</dbReference>
<name>A0AAN8V811_9MAGN</name>
<dbReference type="GO" id="GO:0016020">
    <property type="term" value="C:membrane"/>
    <property type="evidence" value="ECO:0007669"/>
    <property type="project" value="InterPro"/>
</dbReference>
<evidence type="ECO:0000256" key="2">
    <source>
        <dbReference type="ARBA" id="ARBA00047375"/>
    </source>
</evidence>
<dbReference type="Pfam" id="PF08392">
    <property type="entry name" value="FAE1_CUT1_RppA"/>
    <property type="match status" value="1"/>
</dbReference>
<keyword evidence="5" id="KW-1185">Reference proteome</keyword>
<evidence type="ECO:0000313" key="4">
    <source>
        <dbReference type="EMBL" id="KAK6929290.1"/>
    </source>
</evidence>
<dbReference type="InterPro" id="IPR016039">
    <property type="entry name" value="Thiolase-like"/>
</dbReference>
<dbReference type="Gene3D" id="3.40.47.10">
    <property type="match status" value="1"/>
</dbReference>
<accession>A0AAN8V811</accession>
<keyword evidence="1" id="KW-0808">Transferase</keyword>
<dbReference type="InterPro" id="IPR013601">
    <property type="entry name" value="FAE1_typ3_polyketide_synth"/>
</dbReference>
<dbReference type="PANTHER" id="PTHR31561">
    <property type="entry name" value="3-KETOACYL-COA SYNTHASE"/>
    <property type="match status" value="1"/>
</dbReference>
<sequence>MLQAFEDRKINTELSGNIIKRNKNLGHKEYKFLLRAIVNSGIGEETYRLRNIIAGQEECPTPGDGIFEMEEFFYYTHNKLFSKTGVSPSDIDTLMVNISMLATVPSLSARILHKNMFAVVITSESIAPNWYSGNDKSMILSNCLFRSGGCSILLTNKTALKHRALLQLKCIVRNHIGSSDEAYDCCKQKEDDYGCQGFYLSKNIPKAATQAFIQNLKETAPKVLPVCELLHFVILSTLWSKFSSYMKGGGKPKLNFKTGIDDFCLHPGGEAGQEEFRAE</sequence>
<keyword evidence="1" id="KW-0012">Acyltransferase</keyword>
<dbReference type="GO" id="GO:0006633">
    <property type="term" value="P:fatty acid biosynthetic process"/>
    <property type="evidence" value="ECO:0007669"/>
    <property type="project" value="InterPro"/>
</dbReference>
<comment type="catalytic activity">
    <reaction evidence="2">
        <text>a very-long-chain acyl-CoA + malonyl-CoA + H(+) = a very-long-chain 3-oxoacyl-CoA + CO2 + CoA</text>
        <dbReference type="Rhea" id="RHEA:32727"/>
        <dbReference type="ChEBI" id="CHEBI:15378"/>
        <dbReference type="ChEBI" id="CHEBI:16526"/>
        <dbReference type="ChEBI" id="CHEBI:57287"/>
        <dbReference type="ChEBI" id="CHEBI:57384"/>
        <dbReference type="ChEBI" id="CHEBI:90725"/>
        <dbReference type="ChEBI" id="CHEBI:90736"/>
        <dbReference type="EC" id="2.3.1.199"/>
    </reaction>
</comment>
<gene>
    <name evidence="4" type="ORF">RJ641_005495</name>
</gene>
<evidence type="ECO:0000259" key="3">
    <source>
        <dbReference type="Pfam" id="PF08392"/>
    </source>
</evidence>
<reference evidence="4 5" key="1">
    <citation type="submission" date="2023-12" db="EMBL/GenBank/DDBJ databases">
        <title>A high-quality genome assembly for Dillenia turbinata (Dilleniales).</title>
        <authorList>
            <person name="Chanderbali A."/>
        </authorList>
    </citation>
    <scope>NUCLEOTIDE SEQUENCE [LARGE SCALE GENOMIC DNA]</scope>
    <source>
        <strain evidence="4">LSX21</strain>
        <tissue evidence="4">Leaf</tissue>
    </source>
</reference>
<evidence type="ECO:0000313" key="5">
    <source>
        <dbReference type="Proteomes" id="UP001370490"/>
    </source>
</evidence>
<protein>
    <submittedName>
        <fullName evidence="4">FAE1/Type III polyketide synthase-like protein</fullName>
    </submittedName>
</protein>
<evidence type="ECO:0000256" key="1">
    <source>
        <dbReference type="ARBA" id="ARBA00023315"/>
    </source>
</evidence>
<dbReference type="SUPFAM" id="SSF53901">
    <property type="entry name" value="Thiolase-like"/>
    <property type="match status" value="1"/>
</dbReference>
<dbReference type="Proteomes" id="UP001370490">
    <property type="component" value="Unassembled WGS sequence"/>
</dbReference>
<proteinExistence type="predicted"/>
<dbReference type="InterPro" id="IPR012392">
    <property type="entry name" value="3-ktacl-CoA_syn"/>
</dbReference>
<feature type="domain" description="FAE" evidence="3">
    <location>
        <begin position="113"/>
        <end position="235"/>
    </location>
</feature>